<dbReference type="RefSeq" id="WP_103427047.1">
    <property type="nucleotide sequence ID" value="NZ_CP026309.1"/>
</dbReference>
<dbReference type="GO" id="GO:0004062">
    <property type="term" value="F:aryl sulfotransferase activity"/>
    <property type="evidence" value="ECO:0007669"/>
    <property type="project" value="InterPro"/>
</dbReference>
<dbReference type="PANTHER" id="PTHR35340:SF5">
    <property type="entry name" value="ASST-DOMAIN-CONTAINING PROTEIN"/>
    <property type="match status" value="1"/>
</dbReference>
<reference evidence="2 3" key="1">
    <citation type="submission" date="2018-01" db="EMBL/GenBank/DDBJ databases">
        <title>Complete genome sequence of Salinigranum rubrum GX10T, an extremely halophilic archaeon isolated from a marine solar saltern.</title>
        <authorList>
            <person name="Han S."/>
        </authorList>
    </citation>
    <scope>NUCLEOTIDE SEQUENCE [LARGE SCALE GENOMIC DNA]</scope>
    <source>
        <strain evidence="2 3">GX10</strain>
    </source>
</reference>
<dbReference type="Proteomes" id="UP000236584">
    <property type="component" value="Chromosome"/>
</dbReference>
<accession>A0A2I8VN59</accession>
<feature type="compositionally biased region" description="Acidic residues" evidence="1">
    <location>
        <begin position="242"/>
        <end position="259"/>
    </location>
</feature>
<sequence length="444" mass="48745">MTRSTRTANLLLLAACVVLVVPLGASAVTAPTIGATDTASESDGPSRTLVGSQGGGPGLHEDGSVYLLSGSEIVWREGSADSYFDVTYVSEERVLAGFMHSGYTDCGPYESPCTHTGYRVIDPSGAEPTVESEYSFPVRTRVNSEVHDVEPLPSGELVMSDMEHERIFTVNEAGEETWEWRASGFYDAPDDPTRRDWLHINDVDYLGDDRFLVSVRNANQLVVVERGAGVVEVINEDRERSDDDDCTQFDQLQDTDGDDDVRCGDPDLLDHQHNPQWLGEGAVLVADSENNRIVELHRTESGEWEEAWVLRQAEGVTFSWPRDADRLPNGNTLVTDSANQRIVEVNESGETVWSYRTPLIPYEAERLPEGETVGARLYGTPGDTSTEGEIPVLTSLLQIIRTSVPIPFWISELHVATTLLALLLGLAGGGVHLRTWAAGRWSRG</sequence>
<organism evidence="2 3">
    <name type="scientific">Salinigranum rubrum</name>
    <dbReference type="NCBI Taxonomy" id="755307"/>
    <lineage>
        <taxon>Archaea</taxon>
        <taxon>Methanobacteriati</taxon>
        <taxon>Methanobacteriota</taxon>
        <taxon>Stenosarchaea group</taxon>
        <taxon>Halobacteria</taxon>
        <taxon>Halobacteriales</taxon>
        <taxon>Haloferacaceae</taxon>
        <taxon>Salinigranum</taxon>
    </lineage>
</organism>
<feature type="region of interest" description="Disordered" evidence="1">
    <location>
        <begin position="35"/>
        <end position="57"/>
    </location>
</feature>
<dbReference type="InterPro" id="IPR010262">
    <property type="entry name" value="Arylsulfotransferase_bact"/>
</dbReference>
<dbReference type="Gene3D" id="2.120.10.30">
    <property type="entry name" value="TolB, C-terminal domain"/>
    <property type="match status" value="1"/>
</dbReference>
<dbReference type="InterPro" id="IPR053143">
    <property type="entry name" value="Arylsulfate_ST"/>
</dbReference>
<dbReference type="Pfam" id="PF05935">
    <property type="entry name" value="Arylsulfotrans"/>
    <property type="match status" value="1"/>
</dbReference>
<protein>
    <recommendedName>
        <fullName evidence="4">Arylsulfotransferase (Asst)</fullName>
    </recommendedName>
</protein>
<dbReference type="SUPFAM" id="SSF101898">
    <property type="entry name" value="NHL repeat"/>
    <property type="match status" value="1"/>
</dbReference>
<name>A0A2I8VN59_9EURY</name>
<dbReference type="KEGG" id="srub:C2R22_18330"/>
<dbReference type="EMBL" id="CP026309">
    <property type="protein sequence ID" value="AUV83358.1"/>
    <property type="molecule type" value="Genomic_DNA"/>
</dbReference>
<gene>
    <name evidence="2" type="ORF">C2R22_18330</name>
</gene>
<evidence type="ECO:0000313" key="3">
    <source>
        <dbReference type="Proteomes" id="UP000236584"/>
    </source>
</evidence>
<feature type="compositionally biased region" description="Polar residues" evidence="1">
    <location>
        <begin position="35"/>
        <end position="51"/>
    </location>
</feature>
<dbReference type="AlphaFoldDB" id="A0A2I8VN59"/>
<dbReference type="InterPro" id="IPR011042">
    <property type="entry name" value="6-blade_b-propeller_TolB-like"/>
</dbReference>
<evidence type="ECO:0008006" key="4">
    <source>
        <dbReference type="Google" id="ProtNLM"/>
    </source>
</evidence>
<evidence type="ECO:0000256" key="1">
    <source>
        <dbReference type="SAM" id="MobiDB-lite"/>
    </source>
</evidence>
<dbReference type="PANTHER" id="PTHR35340">
    <property type="entry name" value="PQQ ENZYME REPEAT PROTEIN-RELATED"/>
    <property type="match status" value="1"/>
</dbReference>
<dbReference type="GeneID" id="35594092"/>
<feature type="region of interest" description="Disordered" evidence="1">
    <location>
        <begin position="239"/>
        <end position="259"/>
    </location>
</feature>
<evidence type="ECO:0000313" key="2">
    <source>
        <dbReference type="EMBL" id="AUV83358.1"/>
    </source>
</evidence>
<dbReference type="OrthoDB" id="306371at2157"/>
<proteinExistence type="predicted"/>
<keyword evidence="3" id="KW-1185">Reference proteome</keyword>